<evidence type="ECO:0000313" key="2">
    <source>
        <dbReference type="Proteomes" id="UP001225788"/>
    </source>
</evidence>
<dbReference type="RefSeq" id="WP_306158601.1">
    <property type="nucleotide sequence ID" value="NZ_CP132314.1"/>
</dbReference>
<dbReference type="EMBL" id="CP132314">
    <property type="protein sequence ID" value="WLS03101.1"/>
    <property type="molecule type" value="Genomic_DNA"/>
</dbReference>
<keyword evidence="2" id="KW-1185">Reference proteome</keyword>
<evidence type="ECO:0000313" key="1">
    <source>
        <dbReference type="EMBL" id="WLS03101.1"/>
    </source>
</evidence>
<name>A0ABY9K3K1_9HYPH</name>
<gene>
    <name evidence="1" type="ORF">Q9315_00190</name>
</gene>
<proteinExistence type="predicted"/>
<sequence length="62" mass="6583">MSAELKQAEAALDAFEAKLLADIGLDPNDGPIDAYLTGADFEIAAKLDRLRDHVSLLLSQAA</sequence>
<reference evidence="1 2" key="1">
    <citation type="submission" date="2023-08" db="EMBL/GenBank/DDBJ databases">
        <title>Pathogen: clinical or host-associated sample.</title>
        <authorList>
            <person name="Hergert J."/>
            <person name="Casey R."/>
            <person name="Wagner J."/>
            <person name="Young E.L."/>
            <person name="Oakeson K.F."/>
        </authorList>
    </citation>
    <scope>NUCLEOTIDE SEQUENCE [LARGE SCALE GENOMIC DNA]</scope>
    <source>
        <strain evidence="1 2">UPHL-collab-2</strain>
    </source>
</reference>
<dbReference type="Proteomes" id="UP001225788">
    <property type="component" value="Chromosome"/>
</dbReference>
<protein>
    <submittedName>
        <fullName evidence="1">Uncharacterized protein</fullName>
    </submittedName>
</protein>
<accession>A0ABY9K3K1</accession>
<organism evidence="1 2">
    <name type="scientific">Shinella oryzae</name>
    <dbReference type="NCBI Taxonomy" id="2871820"/>
    <lineage>
        <taxon>Bacteria</taxon>
        <taxon>Pseudomonadati</taxon>
        <taxon>Pseudomonadota</taxon>
        <taxon>Alphaproteobacteria</taxon>
        <taxon>Hyphomicrobiales</taxon>
        <taxon>Rhizobiaceae</taxon>
        <taxon>Shinella</taxon>
    </lineage>
</organism>